<feature type="region of interest" description="Disordered" evidence="1">
    <location>
        <begin position="1"/>
        <end position="57"/>
    </location>
</feature>
<dbReference type="AlphaFoldDB" id="A0A066YQR7"/>
<feature type="compositionally biased region" description="Basic and acidic residues" evidence="1">
    <location>
        <begin position="18"/>
        <end position="33"/>
    </location>
</feature>
<gene>
    <name evidence="2" type="ORF">KCH_78100</name>
</gene>
<feature type="compositionally biased region" description="Low complexity" evidence="1">
    <location>
        <begin position="45"/>
        <end position="55"/>
    </location>
</feature>
<evidence type="ECO:0000313" key="2">
    <source>
        <dbReference type="EMBL" id="KDN80436.1"/>
    </source>
</evidence>
<protein>
    <submittedName>
        <fullName evidence="2">Uncharacterized protein</fullName>
    </submittedName>
</protein>
<evidence type="ECO:0000256" key="1">
    <source>
        <dbReference type="SAM" id="MobiDB-lite"/>
    </source>
</evidence>
<dbReference type="EMBL" id="JNBY01000178">
    <property type="protein sequence ID" value="KDN80436.1"/>
    <property type="molecule type" value="Genomic_DNA"/>
</dbReference>
<evidence type="ECO:0000313" key="3">
    <source>
        <dbReference type="Proteomes" id="UP000027178"/>
    </source>
</evidence>
<proteinExistence type="predicted"/>
<comment type="caution">
    <text evidence="2">The sequence shown here is derived from an EMBL/GenBank/DDBJ whole genome shotgun (WGS) entry which is preliminary data.</text>
</comment>
<dbReference type="HOGENOM" id="CLU_1080863_0_0_11"/>
<name>A0A066YQR7_9ACTN</name>
<dbReference type="Proteomes" id="UP000027178">
    <property type="component" value="Unassembled WGS sequence"/>
</dbReference>
<sequence length="257" mass="27137">MHTGAHQVRTPATGPDDAPAHAVERPDGGDRPHVSTRHKAGGPSTVTPTMAATVPVRRKKRPKCAMCRASVKVTPGKLVASWCSDACRKRAKRIVAAATGNPSGHEPMSGVETGIPAGQTGVSGREAGPLGKETTEFPGSSTAAVREARARSRAARRYAARRTLWRITGERTCRGCGRTVMDPETGVIKAQSAEGHTVVLGTLKCAKIWFCPPCSATIHTRRAAQITGAVVSWIRAGGSAYLVTFTPATPTRTAWTR</sequence>
<organism evidence="2 3">
    <name type="scientific">Kitasatospora cheerisanensis KCTC 2395</name>
    <dbReference type="NCBI Taxonomy" id="1348663"/>
    <lineage>
        <taxon>Bacteria</taxon>
        <taxon>Bacillati</taxon>
        <taxon>Actinomycetota</taxon>
        <taxon>Actinomycetes</taxon>
        <taxon>Kitasatosporales</taxon>
        <taxon>Streptomycetaceae</taxon>
        <taxon>Kitasatospora</taxon>
    </lineage>
</organism>
<keyword evidence="3" id="KW-1185">Reference proteome</keyword>
<reference evidence="2 3" key="1">
    <citation type="submission" date="2014-05" db="EMBL/GenBank/DDBJ databases">
        <title>Draft Genome Sequence of Kitasatospora cheerisanensis KCTC 2395.</title>
        <authorList>
            <person name="Nam D.H."/>
        </authorList>
    </citation>
    <scope>NUCLEOTIDE SEQUENCE [LARGE SCALE GENOMIC DNA]</scope>
    <source>
        <strain evidence="2 3">KCTC 2395</strain>
    </source>
</reference>
<accession>A0A066YQR7</accession>